<feature type="transmembrane region" description="Helical" evidence="7">
    <location>
        <begin position="249"/>
        <end position="267"/>
    </location>
</feature>
<dbReference type="RefSeq" id="WP_378035103.1">
    <property type="nucleotide sequence ID" value="NZ_JBHSIV010000005.1"/>
</dbReference>
<evidence type="ECO:0000313" key="10">
    <source>
        <dbReference type="Proteomes" id="UP001595947"/>
    </source>
</evidence>
<protein>
    <submittedName>
        <fullName evidence="9">Cytochrome c biogenesis CcdA family protein</fullName>
    </submittedName>
</protein>
<dbReference type="PANTHER" id="PTHR31272:SF4">
    <property type="entry name" value="CYTOCHROME C-TYPE BIOGENESIS PROTEIN HI_1454-RELATED"/>
    <property type="match status" value="1"/>
</dbReference>
<organism evidence="9 10">
    <name type="scientific">Actinomycetospora atypica</name>
    <dbReference type="NCBI Taxonomy" id="1290095"/>
    <lineage>
        <taxon>Bacteria</taxon>
        <taxon>Bacillati</taxon>
        <taxon>Actinomycetota</taxon>
        <taxon>Actinomycetes</taxon>
        <taxon>Pseudonocardiales</taxon>
        <taxon>Pseudonocardiaceae</taxon>
        <taxon>Actinomycetospora</taxon>
    </lineage>
</organism>
<feature type="transmembrane region" description="Helical" evidence="7">
    <location>
        <begin position="6"/>
        <end position="34"/>
    </location>
</feature>
<comment type="similarity">
    <text evidence="2">Belongs to the DsbD family.</text>
</comment>
<dbReference type="Pfam" id="PF02683">
    <property type="entry name" value="DsbD_TM"/>
    <property type="match status" value="1"/>
</dbReference>
<keyword evidence="5 7" id="KW-0472">Membrane</keyword>
<gene>
    <name evidence="9" type="ORF">ACFPBZ_06000</name>
</gene>
<dbReference type="Proteomes" id="UP001595947">
    <property type="component" value="Unassembled WGS sequence"/>
</dbReference>
<evidence type="ECO:0000256" key="4">
    <source>
        <dbReference type="ARBA" id="ARBA00022989"/>
    </source>
</evidence>
<keyword evidence="3 7" id="KW-0812">Transmembrane</keyword>
<evidence type="ECO:0000313" key="9">
    <source>
        <dbReference type="EMBL" id="MFC5061748.1"/>
    </source>
</evidence>
<dbReference type="InterPro" id="IPR051790">
    <property type="entry name" value="Cytochrome_c-biogenesis_DsbD"/>
</dbReference>
<name>A0ABV9YG21_9PSEU</name>
<feature type="transmembrane region" description="Helical" evidence="7">
    <location>
        <begin position="75"/>
        <end position="99"/>
    </location>
</feature>
<evidence type="ECO:0000256" key="7">
    <source>
        <dbReference type="SAM" id="Phobius"/>
    </source>
</evidence>
<feature type="domain" description="Cytochrome C biogenesis protein transmembrane" evidence="8">
    <location>
        <begin position="7"/>
        <end position="177"/>
    </location>
</feature>
<comment type="caution">
    <text evidence="9">The sequence shown here is derived from an EMBL/GenBank/DDBJ whole genome shotgun (WGS) entry which is preliminary data.</text>
</comment>
<dbReference type="EMBL" id="JBHSIV010000005">
    <property type="protein sequence ID" value="MFC5061748.1"/>
    <property type="molecule type" value="Genomic_DNA"/>
</dbReference>
<dbReference type="InterPro" id="IPR003834">
    <property type="entry name" value="Cyt_c_assmbl_TM_dom"/>
</dbReference>
<evidence type="ECO:0000256" key="1">
    <source>
        <dbReference type="ARBA" id="ARBA00004141"/>
    </source>
</evidence>
<sequence>MLTIGYAAAFAGGVLALLSPCSALLLPSFFAYAFSGRTELVARTAVFLLGLAAVLVPLGAGSGALASLLTRHREVVVTAGGIVIVVLGVVQILGGGWALESAARFGGRMARRGTWFATLGLGAAYGLAGFCSGPILGAVLTVAAASGQALRGAALLGVYALGMAAPLFLLALAWQRFDLGNRRWLRGRHYRLGPWRLHTTSTISGLLFVVIGVVFVVFDGTARLTGADPATAAAAENAVAAVGRSVPDLVGLAVAALVVLAVVGWSLRRPRPDDREASRPDDATVPEGDRT</sequence>
<accession>A0ABV9YG21</accession>
<evidence type="ECO:0000256" key="2">
    <source>
        <dbReference type="ARBA" id="ARBA00006143"/>
    </source>
</evidence>
<feature type="region of interest" description="Disordered" evidence="6">
    <location>
        <begin position="271"/>
        <end position="291"/>
    </location>
</feature>
<evidence type="ECO:0000256" key="5">
    <source>
        <dbReference type="ARBA" id="ARBA00023136"/>
    </source>
</evidence>
<evidence type="ECO:0000256" key="3">
    <source>
        <dbReference type="ARBA" id="ARBA00022692"/>
    </source>
</evidence>
<feature type="transmembrane region" description="Helical" evidence="7">
    <location>
        <begin position="119"/>
        <end position="146"/>
    </location>
</feature>
<feature type="transmembrane region" description="Helical" evidence="7">
    <location>
        <begin position="46"/>
        <end position="69"/>
    </location>
</feature>
<feature type="transmembrane region" description="Helical" evidence="7">
    <location>
        <begin position="152"/>
        <end position="174"/>
    </location>
</feature>
<keyword evidence="10" id="KW-1185">Reference proteome</keyword>
<proteinExistence type="inferred from homology"/>
<comment type="subcellular location">
    <subcellularLocation>
        <location evidence="1">Membrane</location>
        <topology evidence="1">Multi-pass membrane protein</topology>
    </subcellularLocation>
</comment>
<reference evidence="10" key="1">
    <citation type="journal article" date="2019" name="Int. J. Syst. Evol. Microbiol.">
        <title>The Global Catalogue of Microorganisms (GCM) 10K type strain sequencing project: providing services to taxonomists for standard genome sequencing and annotation.</title>
        <authorList>
            <consortium name="The Broad Institute Genomics Platform"/>
            <consortium name="The Broad Institute Genome Sequencing Center for Infectious Disease"/>
            <person name="Wu L."/>
            <person name="Ma J."/>
        </authorList>
    </citation>
    <scope>NUCLEOTIDE SEQUENCE [LARGE SCALE GENOMIC DNA]</scope>
    <source>
        <strain evidence="10">CGMCC 4.7093</strain>
    </source>
</reference>
<dbReference type="PANTHER" id="PTHR31272">
    <property type="entry name" value="CYTOCHROME C-TYPE BIOGENESIS PROTEIN HI_1454-RELATED"/>
    <property type="match status" value="1"/>
</dbReference>
<evidence type="ECO:0000256" key="6">
    <source>
        <dbReference type="SAM" id="MobiDB-lite"/>
    </source>
</evidence>
<keyword evidence="4 7" id="KW-1133">Transmembrane helix</keyword>
<evidence type="ECO:0000259" key="8">
    <source>
        <dbReference type="Pfam" id="PF02683"/>
    </source>
</evidence>
<feature type="transmembrane region" description="Helical" evidence="7">
    <location>
        <begin position="195"/>
        <end position="218"/>
    </location>
</feature>